<evidence type="ECO:0000313" key="8">
    <source>
        <dbReference type="EMBL" id="MDO7253431.1"/>
    </source>
</evidence>
<keyword evidence="5 7" id="KW-1133">Transmembrane helix</keyword>
<feature type="transmembrane region" description="Helical" evidence="7">
    <location>
        <begin position="214"/>
        <end position="229"/>
    </location>
</feature>
<dbReference type="Gene3D" id="1.20.1530.10">
    <property type="entry name" value="Na+/H+ antiporter like domain"/>
    <property type="match status" value="1"/>
</dbReference>
<dbReference type="HAMAP" id="MF_01844">
    <property type="entry name" value="NhaA"/>
    <property type="match status" value="1"/>
</dbReference>
<dbReference type="AlphaFoldDB" id="A0AA90PW11"/>
<keyword evidence="7" id="KW-0406">Ion transport</keyword>
<reference evidence="9 11" key="1">
    <citation type="submission" date="2023-07" db="EMBL/GenBank/DDBJ databases">
        <title>Unpublished Manusciprt.</title>
        <authorList>
            <person name="Aydin F."/>
            <person name="Tarhane S."/>
            <person name="Saticioglu I.B."/>
            <person name="Karakaya E."/>
            <person name="Abay S."/>
            <person name="Guran O."/>
            <person name="Bozkurt E."/>
            <person name="Uzum N."/>
            <person name="Olgun K."/>
            <person name="Jablonski D."/>
        </authorList>
    </citation>
    <scope>NUCLEOTIDE SEQUENCE</scope>
    <source>
        <strain evidence="11">faydin-H75</strain>
        <strain evidence="9">Faydin-H76</strain>
    </source>
</reference>
<dbReference type="GO" id="GO:0006885">
    <property type="term" value="P:regulation of pH"/>
    <property type="evidence" value="ECO:0007669"/>
    <property type="project" value="UniProtKB-UniRule"/>
</dbReference>
<evidence type="ECO:0000313" key="10">
    <source>
        <dbReference type="Proteomes" id="UP001177258"/>
    </source>
</evidence>
<keyword evidence="7" id="KW-0050">Antiport</keyword>
<keyword evidence="4 7" id="KW-0812">Transmembrane</keyword>
<keyword evidence="7" id="KW-0915">Sodium</keyword>
<dbReference type="Pfam" id="PF06965">
    <property type="entry name" value="Na_H_antiport_1"/>
    <property type="match status" value="1"/>
</dbReference>
<dbReference type="RefSeq" id="WP_305517272.1">
    <property type="nucleotide sequence ID" value="NZ_JAUPEV010000008.1"/>
</dbReference>
<dbReference type="InterPro" id="IPR023171">
    <property type="entry name" value="Na/H_antiporter_dom_sf"/>
</dbReference>
<feature type="transmembrane region" description="Helical" evidence="7">
    <location>
        <begin position="136"/>
        <end position="155"/>
    </location>
</feature>
<proteinExistence type="inferred from homology"/>
<dbReference type="EMBL" id="JAUYZK010000008">
    <property type="protein sequence ID" value="MDP2539305.1"/>
    <property type="molecule type" value="Genomic_DNA"/>
</dbReference>
<feature type="transmembrane region" description="Helical" evidence="7">
    <location>
        <begin position="25"/>
        <end position="45"/>
    </location>
</feature>
<feature type="transmembrane region" description="Helical" evidence="7">
    <location>
        <begin position="105"/>
        <end position="124"/>
    </location>
</feature>
<keyword evidence="6 7" id="KW-0472">Membrane</keyword>
<evidence type="ECO:0000313" key="11">
    <source>
        <dbReference type="Proteomes" id="UP001240777"/>
    </source>
</evidence>
<evidence type="ECO:0000256" key="1">
    <source>
        <dbReference type="ARBA" id="ARBA00004429"/>
    </source>
</evidence>
<dbReference type="NCBIfam" id="NF011428">
    <property type="entry name" value="PRK14856.1"/>
    <property type="match status" value="1"/>
</dbReference>
<reference evidence="8" key="2">
    <citation type="submission" date="2023-07" db="EMBL/GenBank/DDBJ databases">
        <authorList>
            <person name="Aydin F."/>
            <person name="Tarhane S."/>
            <person name="Saticioglu I.B."/>
            <person name="Karakaya E."/>
            <person name="Abay S."/>
            <person name="Guran O."/>
            <person name="Bozkurt E."/>
            <person name="Uzum N."/>
            <person name="Olgun K."/>
            <person name="Jablonski D."/>
        </authorList>
    </citation>
    <scope>NUCLEOTIDE SEQUENCE</scope>
    <source>
        <strain evidence="8">Faydin-H75</strain>
    </source>
</reference>
<feature type="transmembrane region" description="Helical" evidence="7">
    <location>
        <begin position="191"/>
        <end position="207"/>
    </location>
</feature>
<feature type="transmembrane region" description="Helical" evidence="7">
    <location>
        <begin position="387"/>
        <end position="413"/>
    </location>
</feature>
<evidence type="ECO:0000256" key="5">
    <source>
        <dbReference type="ARBA" id="ARBA00022989"/>
    </source>
</evidence>
<comment type="similarity">
    <text evidence="7">Belongs to the NhaA Na(+)/H(+) (TC 2.A.33) antiporter family.</text>
</comment>
<accession>A0AA90PW11</accession>
<dbReference type="Proteomes" id="UP001177258">
    <property type="component" value="Unassembled WGS sequence"/>
</dbReference>
<comment type="subcellular location">
    <subcellularLocation>
        <location evidence="1">Cell inner membrane</location>
        <topology evidence="1">Multi-pass membrane protein</topology>
    </subcellularLocation>
    <subcellularLocation>
        <location evidence="7">Cell membrane</location>
        <topology evidence="7">Multi-pass membrane protein</topology>
    </subcellularLocation>
</comment>
<comment type="catalytic activity">
    <reaction evidence="7">
        <text>Na(+)(in) + 2 H(+)(out) = Na(+)(out) + 2 H(+)(in)</text>
        <dbReference type="Rhea" id="RHEA:29251"/>
        <dbReference type="ChEBI" id="CHEBI:15378"/>
        <dbReference type="ChEBI" id="CHEBI:29101"/>
    </reaction>
</comment>
<comment type="caution">
    <text evidence="9">The sequence shown here is derived from an EMBL/GenBank/DDBJ whole genome shotgun (WGS) entry which is preliminary data.</text>
</comment>
<dbReference type="NCBIfam" id="TIGR00773">
    <property type="entry name" value="NhaA"/>
    <property type="match status" value="1"/>
</dbReference>
<dbReference type="PANTHER" id="PTHR30341:SF0">
    <property type="entry name" value="NA(+)_H(+) ANTIPORTER NHAA"/>
    <property type="match status" value="1"/>
</dbReference>
<dbReference type="Proteomes" id="UP001240777">
    <property type="component" value="Unassembled WGS sequence"/>
</dbReference>
<evidence type="ECO:0000256" key="2">
    <source>
        <dbReference type="ARBA" id="ARBA00022475"/>
    </source>
</evidence>
<keyword evidence="2 7" id="KW-1003">Cell membrane</keyword>
<keyword evidence="3" id="KW-0997">Cell inner membrane</keyword>
<feature type="transmembrane region" description="Helical" evidence="7">
    <location>
        <begin position="235"/>
        <end position="251"/>
    </location>
</feature>
<feature type="transmembrane region" description="Helical" evidence="7">
    <location>
        <begin position="425"/>
        <end position="446"/>
    </location>
</feature>
<dbReference type="EMBL" id="JAUPEV010000008">
    <property type="protein sequence ID" value="MDO7253431.1"/>
    <property type="molecule type" value="Genomic_DNA"/>
</dbReference>
<feature type="transmembrane region" description="Helical" evidence="7">
    <location>
        <begin position="164"/>
        <end position="185"/>
    </location>
</feature>
<evidence type="ECO:0000256" key="4">
    <source>
        <dbReference type="ARBA" id="ARBA00022692"/>
    </source>
</evidence>
<name>A0AA90PW11_9HELI</name>
<feature type="transmembrane region" description="Helical" evidence="7">
    <location>
        <begin position="353"/>
        <end position="375"/>
    </location>
</feature>
<organism evidence="9 10">
    <name type="scientific">Helicobacter cappadocius</name>
    <dbReference type="NCBI Taxonomy" id="3063998"/>
    <lineage>
        <taxon>Bacteria</taxon>
        <taxon>Pseudomonadati</taxon>
        <taxon>Campylobacterota</taxon>
        <taxon>Epsilonproteobacteria</taxon>
        <taxon>Campylobacterales</taxon>
        <taxon>Helicobacteraceae</taxon>
        <taxon>Helicobacter</taxon>
    </lineage>
</organism>
<keyword evidence="11" id="KW-1185">Reference proteome</keyword>
<dbReference type="GO" id="GO:0005886">
    <property type="term" value="C:plasma membrane"/>
    <property type="evidence" value="ECO:0007669"/>
    <property type="project" value="UniProtKB-SubCell"/>
</dbReference>
<feature type="transmembrane region" description="Helical" evidence="7">
    <location>
        <begin position="323"/>
        <end position="341"/>
    </location>
</feature>
<protein>
    <recommendedName>
        <fullName evidence="7">Na(+)/H(+) antiporter NhaA</fullName>
    </recommendedName>
    <alternativeName>
        <fullName evidence="7">Sodium/proton antiporter NhaA</fullName>
    </alternativeName>
</protein>
<dbReference type="InterPro" id="IPR004670">
    <property type="entry name" value="NhaA"/>
</dbReference>
<feature type="transmembrane region" description="Helical" evidence="7">
    <location>
        <begin position="65"/>
        <end position="84"/>
    </location>
</feature>
<evidence type="ECO:0000313" key="9">
    <source>
        <dbReference type="EMBL" id="MDP2539305.1"/>
    </source>
</evidence>
<keyword evidence="7" id="KW-0739">Sodium transport</keyword>
<keyword evidence="7" id="KW-0813">Transport</keyword>
<gene>
    <name evidence="7 9" type="primary">nhaA</name>
    <name evidence="8" type="ORF">Q5I04_05855</name>
    <name evidence="9" type="ORF">Q5I06_05910</name>
</gene>
<comment type="function">
    <text evidence="7">Na(+)/H(+) antiporter that extrudes sodium in exchange for external protons.</text>
</comment>
<dbReference type="PANTHER" id="PTHR30341">
    <property type="entry name" value="SODIUM ION/PROTON ANTIPORTER NHAA-RELATED"/>
    <property type="match status" value="1"/>
</dbReference>
<reference evidence="8 10" key="3">
    <citation type="journal article" date="2024" name="Syst. Appl. Microbiol.">
        <title>Helicobacter cappadocius sp. nov., from lizards: The first psychrotrophic Helicobacter species.</title>
        <authorList>
            <person name="Aydin F."/>
            <person name="Tarhane S."/>
            <person name="Karakaya E."/>
            <person name="Abay S."/>
            <person name="Kayman T."/>
            <person name="Guran O."/>
            <person name="Bozkurt E."/>
            <person name="Uzum N."/>
            <person name="Avci A."/>
            <person name="Olgun K."/>
            <person name="Jablonski D."/>
            <person name="Guran C."/>
            <person name="Burcin Saticioglu I."/>
        </authorList>
    </citation>
    <scope>NUCLEOTIDE SEQUENCE [LARGE SCALE GENOMIC DNA]</scope>
    <source>
        <strain evidence="8">Faydin-H75</strain>
        <strain evidence="10">faydin-H76</strain>
    </source>
</reference>
<evidence type="ECO:0000256" key="7">
    <source>
        <dbReference type="HAMAP-Rule" id="MF_01844"/>
    </source>
</evidence>
<dbReference type="GO" id="GO:0015385">
    <property type="term" value="F:sodium:proton antiporter activity"/>
    <property type="evidence" value="ECO:0007669"/>
    <property type="project" value="UniProtKB-UniRule"/>
</dbReference>
<sequence length="453" mass="49856">MHNTEKITQVGLKNVFLNFIRSESFGGIFLFISAVLAMIVANSPLSEYYFNFWHIDFGFSFGQHFVGFSIHHWINDVLMALFFLMVGLEIKREVLFGELAGFKKAAFPAIAALGGMIIPGLIYYSLNAGTNSYHGFGIPMATDIAFALGVIMLLGKKVPMALKVFLVTLAVADDLGAIIVIAVFYTSGLNLTWLIGAGVIIVLLIFLNKIGIKNLLPYLILGVLLWFAIHNSGIHATIAAVILAFTIPITPKRSRKNFTHFIRELADQFQIKVPKNAEVDSPSNTYEIAPLSEDQIEVLESIQDRVKSIRSPLGRLEHFLQPYSAYFIMPLFAFANAGVNIGNEIHFDIDHIVLGVVLGLVIGKPIGIFFITFLCEKLRIASRPEGISWGHIVGAGMLAGIGFTMSMFVSNLAFSHPESMEVSKISILIGSLISGIIGVLYLNVLYKLKPKEN</sequence>
<evidence type="ECO:0000256" key="6">
    <source>
        <dbReference type="ARBA" id="ARBA00023136"/>
    </source>
</evidence>
<evidence type="ECO:0000256" key="3">
    <source>
        <dbReference type="ARBA" id="ARBA00022519"/>
    </source>
</evidence>